<evidence type="ECO:0000313" key="2">
    <source>
        <dbReference type="Proteomes" id="UP000521943"/>
    </source>
</evidence>
<keyword evidence="2" id="KW-1185">Reference proteome</keyword>
<accession>A0A8H6I6K3</accession>
<dbReference type="AlphaFoldDB" id="A0A8H6I6K3"/>
<dbReference type="InterPro" id="IPR041078">
    <property type="entry name" value="Plavaka"/>
</dbReference>
<gene>
    <name evidence="1" type="ORF">DFP72DRAFT_1100990</name>
</gene>
<evidence type="ECO:0000313" key="1">
    <source>
        <dbReference type="EMBL" id="KAF6759534.1"/>
    </source>
</evidence>
<dbReference type="Proteomes" id="UP000521943">
    <property type="component" value="Unassembled WGS sequence"/>
</dbReference>
<proteinExistence type="predicted"/>
<name>A0A8H6I6K3_9AGAR</name>
<dbReference type="Pfam" id="PF18759">
    <property type="entry name" value="Plavaka"/>
    <property type="match status" value="1"/>
</dbReference>
<comment type="caution">
    <text evidence="1">The sequence shown here is derived from an EMBL/GenBank/DDBJ whole genome shotgun (WGS) entry which is preliminary data.</text>
</comment>
<sequence length="876" mass="100849">MPDSICIRAISSRPLQALRKHRWSCHGITLGEQAQTGQNSEFYPKRKLSPEVVELDEYNTRRRRQRTEYPTELSDRPPYYPFKTRLDFDFAELVFKSSLQKEQITQLLSLVQRCVNQEDTLTYQDFSGLQASWEEAKHLVSPFELSAISVDFGDETIVHDFWHRSIWKWAVECLEHPALAPHFVWDAEKLFKFNGERWERFVNEPWTGDRWSEIQDTLPDNGVPLCFIIYADKTELSSFGTAKAYPIYVRLANLPSHIRNGNGLGGAILVGWLPIIGDEHPAAGKPEWVEYKRAVYHECFVKFLECIRDPSFIGKAFTCGDGVRRTLYPCVFILSGDYEEQVVMASVRGLGTPHPCPVCLVHEDDLNKFSRDWEYRDAVKTGALVAIALDESKTDEEIQSARDDLKAMDFRVIENTFSGIANSSPYEALSFDRLHNYPGGLAKTRIVSRILGKLGASKAVPAIELRKKINARAREFPRWRGLSHFDNISKKKSYQDSNKWEDMARVFFYILQDVFTADDEEGYQLLACLRVFLNLNTLSSFENHSETTISLIETELERFMMEIQKLCDIIGEDWLFPKMHLHMHMTRDILAKGVTRNYTTKTFETLHRALKEFYLDDKFPRFLKYIKGLIEFYNEMSELNEASEAESSPSGKAEGGPKHAYGNVTLKAPQGSKSQALVRFKFDPENSLDTYAQLFAGFNFEAAIRSFWTSLHCTIRGFKLTNLLLVYQIRAFRSIEIFFTSEETWDIESNILRCSPSFYRRPRYDAIMLNDGGSIVIARLLSLFVVYPNDDPASEVPLALIIPYDTSVPASLKRQDRKLGLYRVRQGLQPKPEFIFARQIIRGTVLVPADENGQDFFIFDVLDSDMFLRVRTMSGY</sequence>
<organism evidence="1 2">
    <name type="scientific">Ephemerocybe angulata</name>
    <dbReference type="NCBI Taxonomy" id="980116"/>
    <lineage>
        <taxon>Eukaryota</taxon>
        <taxon>Fungi</taxon>
        <taxon>Dikarya</taxon>
        <taxon>Basidiomycota</taxon>
        <taxon>Agaricomycotina</taxon>
        <taxon>Agaricomycetes</taxon>
        <taxon>Agaricomycetidae</taxon>
        <taxon>Agaricales</taxon>
        <taxon>Agaricineae</taxon>
        <taxon>Psathyrellaceae</taxon>
        <taxon>Ephemerocybe</taxon>
    </lineage>
</organism>
<dbReference type="OrthoDB" id="3239511at2759"/>
<reference evidence="1 2" key="1">
    <citation type="submission" date="2020-07" db="EMBL/GenBank/DDBJ databases">
        <title>Comparative genomics of pyrophilous fungi reveals a link between fire events and developmental genes.</title>
        <authorList>
            <consortium name="DOE Joint Genome Institute"/>
            <person name="Steindorff A.S."/>
            <person name="Carver A."/>
            <person name="Calhoun S."/>
            <person name="Stillman K."/>
            <person name="Liu H."/>
            <person name="Lipzen A."/>
            <person name="Pangilinan J."/>
            <person name="Labutti K."/>
            <person name="Bruns T.D."/>
            <person name="Grigoriev I.V."/>
        </authorList>
    </citation>
    <scope>NUCLEOTIDE SEQUENCE [LARGE SCALE GENOMIC DNA]</scope>
    <source>
        <strain evidence="1 2">CBS 144469</strain>
    </source>
</reference>
<protein>
    <submittedName>
        <fullName evidence="1">Uncharacterized protein</fullName>
    </submittedName>
</protein>
<dbReference type="EMBL" id="JACGCI010000015">
    <property type="protein sequence ID" value="KAF6759534.1"/>
    <property type="molecule type" value="Genomic_DNA"/>
</dbReference>